<sequence length="213" mass="24275">MGLSGKKDVQVDIRCNPDVAYRLFKHRLNDLLYIAPQYYLGCELQEGEWGTVGAIFIHNYLLALDEANRSITYKVCDGDLLKAYKSFKEHLRFDGKGDNDCTFTWTLEYEKMNEDVPDPDSVFEAVQSIIKYAETHIVESAQDKPLLDPQVGCGIHVDHELQRTVTASFLSERPAQSPLHILPLPHLIDIKFIKLKDPSKSHENINTKLTKSI</sequence>
<name>A0A2U1KT05_ARTAN</name>
<dbReference type="Gene3D" id="3.30.530.20">
    <property type="match status" value="1"/>
</dbReference>
<reference evidence="2 3" key="1">
    <citation type="journal article" date="2018" name="Mol. Plant">
        <title>The genome of Artemisia annua provides insight into the evolution of Asteraceae family and artemisinin biosynthesis.</title>
        <authorList>
            <person name="Shen Q."/>
            <person name="Zhang L."/>
            <person name="Liao Z."/>
            <person name="Wang S."/>
            <person name="Yan T."/>
            <person name="Shi P."/>
            <person name="Liu M."/>
            <person name="Fu X."/>
            <person name="Pan Q."/>
            <person name="Wang Y."/>
            <person name="Lv Z."/>
            <person name="Lu X."/>
            <person name="Zhang F."/>
            <person name="Jiang W."/>
            <person name="Ma Y."/>
            <person name="Chen M."/>
            <person name="Hao X."/>
            <person name="Li L."/>
            <person name="Tang Y."/>
            <person name="Lv G."/>
            <person name="Zhou Y."/>
            <person name="Sun X."/>
            <person name="Brodelius P.E."/>
            <person name="Rose J.K.C."/>
            <person name="Tang K."/>
        </authorList>
    </citation>
    <scope>NUCLEOTIDE SEQUENCE [LARGE SCALE GENOMIC DNA]</scope>
    <source>
        <strain evidence="3">cv. Huhao1</strain>
        <tissue evidence="2">Leaf</tissue>
    </source>
</reference>
<dbReference type="EMBL" id="PKPP01014239">
    <property type="protein sequence ID" value="PWA39884.1"/>
    <property type="molecule type" value="Genomic_DNA"/>
</dbReference>
<proteinExistence type="predicted"/>
<dbReference type="InterPro" id="IPR051761">
    <property type="entry name" value="MLP-like_ligand-binding"/>
</dbReference>
<keyword evidence="3" id="KW-1185">Reference proteome</keyword>
<gene>
    <name evidence="2" type="ORF">CTI12_AA568990</name>
</gene>
<dbReference type="SMART" id="SM01037">
    <property type="entry name" value="Bet_v_1"/>
    <property type="match status" value="1"/>
</dbReference>
<dbReference type="PANTHER" id="PTHR31907">
    <property type="entry name" value="MLP-LIKE PROTEIN 423"/>
    <property type="match status" value="1"/>
</dbReference>
<evidence type="ECO:0000313" key="3">
    <source>
        <dbReference type="Proteomes" id="UP000245207"/>
    </source>
</evidence>
<protein>
    <submittedName>
        <fullName evidence="2">Kirola</fullName>
    </submittedName>
</protein>
<accession>A0A2U1KT05</accession>
<dbReference type="Pfam" id="PF00407">
    <property type="entry name" value="Bet_v_1"/>
    <property type="match status" value="1"/>
</dbReference>
<dbReference type="GO" id="GO:0006952">
    <property type="term" value="P:defense response"/>
    <property type="evidence" value="ECO:0007669"/>
    <property type="project" value="InterPro"/>
</dbReference>
<organism evidence="2 3">
    <name type="scientific">Artemisia annua</name>
    <name type="common">Sweet wormwood</name>
    <dbReference type="NCBI Taxonomy" id="35608"/>
    <lineage>
        <taxon>Eukaryota</taxon>
        <taxon>Viridiplantae</taxon>
        <taxon>Streptophyta</taxon>
        <taxon>Embryophyta</taxon>
        <taxon>Tracheophyta</taxon>
        <taxon>Spermatophyta</taxon>
        <taxon>Magnoliopsida</taxon>
        <taxon>eudicotyledons</taxon>
        <taxon>Gunneridae</taxon>
        <taxon>Pentapetalae</taxon>
        <taxon>asterids</taxon>
        <taxon>campanulids</taxon>
        <taxon>Asterales</taxon>
        <taxon>Asteraceae</taxon>
        <taxon>Asteroideae</taxon>
        <taxon>Anthemideae</taxon>
        <taxon>Artemisiinae</taxon>
        <taxon>Artemisia</taxon>
    </lineage>
</organism>
<dbReference type="Proteomes" id="UP000245207">
    <property type="component" value="Unassembled WGS sequence"/>
</dbReference>
<dbReference type="InterPro" id="IPR023393">
    <property type="entry name" value="START-like_dom_sf"/>
</dbReference>
<evidence type="ECO:0000259" key="1">
    <source>
        <dbReference type="SMART" id="SM01037"/>
    </source>
</evidence>
<dbReference type="SUPFAM" id="SSF55961">
    <property type="entry name" value="Bet v1-like"/>
    <property type="match status" value="1"/>
</dbReference>
<evidence type="ECO:0000313" key="2">
    <source>
        <dbReference type="EMBL" id="PWA39884.1"/>
    </source>
</evidence>
<dbReference type="STRING" id="35608.A0A2U1KT05"/>
<dbReference type="InterPro" id="IPR000916">
    <property type="entry name" value="Bet_v_I/MLP"/>
</dbReference>
<feature type="domain" description="Bet v I/Major latex protein" evidence="1">
    <location>
        <begin position="2"/>
        <end position="140"/>
    </location>
</feature>
<dbReference type="AlphaFoldDB" id="A0A2U1KT05"/>
<dbReference type="OrthoDB" id="1072116at2759"/>
<comment type="caution">
    <text evidence="2">The sequence shown here is derived from an EMBL/GenBank/DDBJ whole genome shotgun (WGS) entry which is preliminary data.</text>
</comment>